<dbReference type="InterPro" id="IPR036047">
    <property type="entry name" value="F-box-like_dom_sf"/>
</dbReference>
<dbReference type="Gene3D" id="3.40.1000.30">
    <property type="match status" value="1"/>
</dbReference>
<dbReference type="AlphaFoldDB" id="A0A4Y6JKX8"/>
<dbReference type="CDD" id="cd22165">
    <property type="entry name" value="F-box_AtSKIP22-like"/>
    <property type="match status" value="1"/>
</dbReference>
<dbReference type="PANTHER" id="PTHR47602">
    <property type="entry name" value="F-BOX PROTEIN SKIP22"/>
    <property type="match status" value="1"/>
</dbReference>
<name>A0A4Y6JKX8_9ASPA</name>
<dbReference type="InterPro" id="IPR029071">
    <property type="entry name" value="Ubiquitin-like_domsf"/>
</dbReference>
<dbReference type="EMBL" id="MK302320">
    <property type="protein sequence ID" value="QDF82388.1"/>
    <property type="molecule type" value="mRNA"/>
</dbReference>
<proteinExistence type="evidence at transcript level"/>
<sequence length="441" mass="48806">MKLRIRSTATKETIRVDVPNPSTLFDLKTLISSNLSSTTPIPPESIHLSLNRTDEIKSSPDERLHSLGLTSGDLLFYSLDSNFNSNPETLNPSPASPVETLIPFSPASEPPTDDMEVELESEPFAQERVASVPCFLRRVMEMEKGKIKGNMGLTVVAIHAVFLESGFVACAESGGSSLPEICVSASHLISVMYTLPDLISCGSLDDAKNVILKFSTVGNHVSIYGCLVGGYPDIYRLSLDSCKLAPLLASDVNELNEREQEDFFQLWKIVKDRLSMPLLIDICQKNGLALPPCFTRLPTDLKIKILEFLPGVDLAKAACTCSELRYLASNDELWKRRFLEEFEMFATGSTGGPWKDKFARLWVKRKKPRINKDNALVSYIRTPRIIPVPWIPGAQRFPMIGGDYDRFPAIGDIGSLWRGGFNQHAARRHFSPNCNLGGGGL</sequence>
<dbReference type="Gene3D" id="3.10.20.90">
    <property type="entry name" value="Phosphatidylinositol 3-kinase Catalytic Subunit, Chain A, domain 1"/>
    <property type="match status" value="1"/>
</dbReference>
<dbReference type="InterPro" id="IPR001810">
    <property type="entry name" value="F-box_dom"/>
</dbReference>
<reference evidence="2" key="1">
    <citation type="journal article" date="2017" name="BMC Genomics">
        <title>Integrated mRNA and microRNA transcriptome variations in the multi-tepal mutant provide insights into the floral patterning of the orchid Cymbidium goeringii.</title>
        <authorList>
            <person name="Yang F."/>
            <person name="Zhu G."/>
            <person name="Wang Z."/>
            <person name="Liu H."/>
            <person name="Xu Q."/>
            <person name="Huang D."/>
            <person name="Zhao C."/>
        </authorList>
    </citation>
    <scope>NUCLEOTIDE SEQUENCE</scope>
</reference>
<dbReference type="Pfam" id="PF12937">
    <property type="entry name" value="F-box-like"/>
    <property type="match status" value="1"/>
</dbReference>
<protein>
    <submittedName>
        <fullName evidence="2">F-box protein SKIP22-like isoform X1</fullName>
    </submittedName>
</protein>
<evidence type="ECO:0000259" key="1">
    <source>
        <dbReference type="PROSITE" id="PS50181"/>
    </source>
</evidence>
<organism evidence="2">
    <name type="scientific">Cymbidium goeringii</name>
    <dbReference type="NCBI Taxonomy" id="112607"/>
    <lineage>
        <taxon>Eukaryota</taxon>
        <taxon>Viridiplantae</taxon>
        <taxon>Streptophyta</taxon>
        <taxon>Embryophyta</taxon>
        <taxon>Tracheophyta</taxon>
        <taxon>Spermatophyta</taxon>
        <taxon>Magnoliopsida</taxon>
        <taxon>Liliopsida</taxon>
        <taxon>Asparagales</taxon>
        <taxon>Orchidaceae</taxon>
        <taxon>Epidendroideae</taxon>
        <taxon>Cymbidieae</taxon>
        <taxon>Cymbidiinae</taxon>
        <taxon>Cymbidium</taxon>
    </lineage>
</organism>
<feature type="domain" description="F-box" evidence="1">
    <location>
        <begin position="291"/>
        <end position="337"/>
    </location>
</feature>
<reference evidence="2" key="2">
    <citation type="submission" date="2018-12" db="EMBL/GenBank/DDBJ databases">
        <authorList>
            <person name="Yang F."/>
            <person name="Zhu G."/>
            <person name="Wei Y."/>
        </authorList>
    </citation>
    <scope>NUCLEOTIDE SEQUENCE</scope>
</reference>
<dbReference type="Gene3D" id="1.20.1280.50">
    <property type="match status" value="1"/>
</dbReference>
<dbReference type="PANTHER" id="PTHR47602:SF2">
    <property type="entry name" value="F-BOX PROTEIN SKIP22"/>
    <property type="match status" value="1"/>
</dbReference>
<accession>A0A4Y6JKX8</accession>
<evidence type="ECO:0000313" key="2">
    <source>
        <dbReference type="EMBL" id="QDF82388.1"/>
    </source>
</evidence>
<dbReference type="SMART" id="SM00256">
    <property type="entry name" value="FBOX"/>
    <property type="match status" value="1"/>
</dbReference>
<dbReference type="SUPFAM" id="SSF81383">
    <property type="entry name" value="F-box domain"/>
    <property type="match status" value="1"/>
</dbReference>
<dbReference type="PROSITE" id="PS50181">
    <property type="entry name" value="FBOX"/>
    <property type="match status" value="1"/>
</dbReference>
<dbReference type="SUPFAM" id="SSF54236">
    <property type="entry name" value="Ubiquitin-like"/>
    <property type="match status" value="1"/>
</dbReference>